<sequence>MVKNAKKEENMEAFYASIEAETTRLSNLREPPRTRPSEKTLKAWQLLRDIVSKKFSIVYHPETERLMRDTLKHLLNLPRAERVSPKTMSILQQLSTSFDQWSLDYQNAIRKIKSVDQSLSKAEKAKKGLNANVREFKETVTNEKALCTKLNSLVQKKRELEEQIKETKAKIARLKSKRDTAAKRKREVFENGKVLKSKRDGLMNKVPWLKAERDLAFQTETKIEGEWSKLGKQVLQSTSFVQHWI</sequence>
<comment type="caution">
    <text evidence="2">The sequence shown here is derived from an EMBL/GenBank/DDBJ whole genome shotgun (WGS) entry which is preliminary data.</text>
</comment>
<evidence type="ECO:0000313" key="3">
    <source>
        <dbReference type="Proteomes" id="UP001341840"/>
    </source>
</evidence>
<accession>A0ABU6RM75</accession>
<evidence type="ECO:0000313" key="2">
    <source>
        <dbReference type="EMBL" id="MED6124979.1"/>
    </source>
</evidence>
<name>A0ABU6RM75_9FABA</name>
<evidence type="ECO:0000256" key="1">
    <source>
        <dbReference type="SAM" id="Coils"/>
    </source>
</evidence>
<dbReference type="EMBL" id="JASCZI010030827">
    <property type="protein sequence ID" value="MED6124979.1"/>
    <property type="molecule type" value="Genomic_DNA"/>
</dbReference>
<keyword evidence="1" id="KW-0175">Coiled coil</keyword>
<gene>
    <name evidence="2" type="ORF">PIB30_064059</name>
</gene>
<reference evidence="2 3" key="1">
    <citation type="journal article" date="2023" name="Plants (Basel)">
        <title>Bridging the Gap: Combining Genomics and Transcriptomics Approaches to Understand Stylosanthes scabra, an Orphan Legume from the Brazilian Caatinga.</title>
        <authorList>
            <person name="Ferreira-Neto J.R.C."/>
            <person name="da Silva M.D."/>
            <person name="Binneck E."/>
            <person name="de Melo N.F."/>
            <person name="da Silva R.H."/>
            <person name="de Melo A.L.T.M."/>
            <person name="Pandolfi V."/>
            <person name="Bustamante F.O."/>
            <person name="Brasileiro-Vidal A.C."/>
            <person name="Benko-Iseppon A.M."/>
        </authorList>
    </citation>
    <scope>NUCLEOTIDE SEQUENCE [LARGE SCALE GENOMIC DNA]</scope>
    <source>
        <tissue evidence="2">Leaves</tissue>
    </source>
</reference>
<feature type="coiled-coil region" evidence="1">
    <location>
        <begin position="105"/>
        <end position="184"/>
    </location>
</feature>
<keyword evidence="3" id="KW-1185">Reference proteome</keyword>
<organism evidence="2 3">
    <name type="scientific">Stylosanthes scabra</name>
    <dbReference type="NCBI Taxonomy" id="79078"/>
    <lineage>
        <taxon>Eukaryota</taxon>
        <taxon>Viridiplantae</taxon>
        <taxon>Streptophyta</taxon>
        <taxon>Embryophyta</taxon>
        <taxon>Tracheophyta</taxon>
        <taxon>Spermatophyta</taxon>
        <taxon>Magnoliopsida</taxon>
        <taxon>eudicotyledons</taxon>
        <taxon>Gunneridae</taxon>
        <taxon>Pentapetalae</taxon>
        <taxon>rosids</taxon>
        <taxon>fabids</taxon>
        <taxon>Fabales</taxon>
        <taxon>Fabaceae</taxon>
        <taxon>Papilionoideae</taxon>
        <taxon>50 kb inversion clade</taxon>
        <taxon>dalbergioids sensu lato</taxon>
        <taxon>Dalbergieae</taxon>
        <taxon>Pterocarpus clade</taxon>
        <taxon>Stylosanthes</taxon>
    </lineage>
</organism>
<protein>
    <submittedName>
        <fullName evidence="2">Uncharacterized protein</fullName>
    </submittedName>
</protein>
<proteinExistence type="predicted"/>
<dbReference type="Proteomes" id="UP001341840">
    <property type="component" value="Unassembled WGS sequence"/>
</dbReference>